<dbReference type="Pfam" id="PF06224">
    <property type="entry name" value="AlkZ-like"/>
    <property type="match status" value="1"/>
</dbReference>
<organism evidence="1 2">
    <name type="scientific">Roseibium aggregatum (strain ATCC 25650 / DSM 13394 / JCM 20685 / NBRC 16684 / NCIMB 2208 / IAM 12614 / B1)</name>
    <name type="common">Stappia aggregata</name>
    <dbReference type="NCBI Taxonomy" id="384765"/>
    <lineage>
        <taxon>Bacteria</taxon>
        <taxon>Pseudomonadati</taxon>
        <taxon>Pseudomonadota</taxon>
        <taxon>Alphaproteobacteria</taxon>
        <taxon>Hyphomicrobiales</taxon>
        <taxon>Stappiaceae</taxon>
        <taxon>Roseibium</taxon>
    </lineage>
</organism>
<evidence type="ECO:0000313" key="2">
    <source>
        <dbReference type="Proteomes" id="UP000004848"/>
    </source>
</evidence>
<reference evidence="1 2" key="1">
    <citation type="submission" date="2006-05" db="EMBL/GenBank/DDBJ databases">
        <authorList>
            <person name="King G."/>
            <person name="Ferriera S."/>
            <person name="Johnson J."/>
            <person name="Kravitz S."/>
            <person name="Beeson K."/>
            <person name="Sutton G."/>
            <person name="Rogers Y.-H."/>
            <person name="Friedman R."/>
            <person name="Frazier M."/>
            <person name="Venter J.C."/>
        </authorList>
    </citation>
    <scope>NUCLEOTIDE SEQUENCE [LARGE SCALE GENOMIC DNA]</scope>
    <source>
        <strain evidence="2">ATCC 25650 / DSM 13394 / JCM 20685 / NBRC 16684 / NCIMB 2208 / IAM 12614 / B1</strain>
    </source>
</reference>
<dbReference type="OrthoDB" id="9787207at2"/>
<dbReference type="PANTHER" id="PTHR30528">
    <property type="entry name" value="CYTOPLASMIC PROTEIN"/>
    <property type="match status" value="1"/>
</dbReference>
<evidence type="ECO:0008006" key="3">
    <source>
        <dbReference type="Google" id="ProtNLM"/>
    </source>
</evidence>
<comment type="caution">
    <text evidence="1">The sequence shown here is derived from an EMBL/GenBank/DDBJ whole genome shotgun (WGS) entry which is preliminary data.</text>
</comment>
<dbReference type="RefSeq" id="WP_006931673.1">
    <property type="nucleotide sequence ID" value="NZ_AAUW01000001.1"/>
</dbReference>
<dbReference type="PANTHER" id="PTHR30528:SF0">
    <property type="entry name" value="CYTOPLASMIC PROTEIN"/>
    <property type="match status" value="1"/>
</dbReference>
<dbReference type="GeneID" id="68844842"/>
<dbReference type="EMBL" id="AAUW01000001">
    <property type="protein sequence ID" value="EAV46311.1"/>
    <property type="molecule type" value="Genomic_DNA"/>
</dbReference>
<accession>A0NML6</accession>
<dbReference type="Proteomes" id="UP000004848">
    <property type="component" value="Unassembled WGS sequence"/>
</dbReference>
<evidence type="ECO:0000313" key="1">
    <source>
        <dbReference type="EMBL" id="EAV46311.1"/>
    </source>
</evidence>
<dbReference type="AlphaFoldDB" id="A0NML6"/>
<name>A0NML6_ROSAI</name>
<proteinExistence type="predicted"/>
<dbReference type="eggNOG" id="COG3214">
    <property type="taxonomic scope" value="Bacteria"/>
</dbReference>
<gene>
    <name evidence="1" type="ORF">SIAM614_10793</name>
</gene>
<dbReference type="InterPro" id="IPR009351">
    <property type="entry name" value="AlkZ-like"/>
</dbReference>
<protein>
    <recommendedName>
        <fullName evidence="3">Winged helix-turn-helix domain-containing protein</fullName>
    </recommendedName>
</protein>
<sequence>MNVSSLPRLPNRLARHLFLERHGLASAPKGSGKGDDLAAVIDQLGFVQIDSINTVARAHHMILAARRPAYKEKNLKLLTERDRHLFEHWTHDASVIPTEFFRHWRLRFSRDKENLINRWRNWHQNEFERKFDEILKRISDHGPVTSATVGEDEERSSGGWWEWHPSKAALEFLWRTGELSVSGRNGFQKVYDLTERVIPVQHLNAAHDFDETTDWAARAALDRLGFATSGEIAAFWDLITPQEAKDWCTAALAEGTIAEIEVECVDGSWRKVFAYPETLNTLDALPEPPSRVRILSPFDPALRDRKRAERLFGFSYRIEIFVPEPKRQYGYYVFPVLEGDRLIGRIDMKALRSEDRLHVRAYWPEQGIRASKGREVKLQAELERTARFAGVSDITYEPDWQRTAL</sequence>